<organism evidence="2 3">
    <name type="scientific">Plantactinospora endophytica</name>
    <dbReference type="NCBI Taxonomy" id="673535"/>
    <lineage>
        <taxon>Bacteria</taxon>
        <taxon>Bacillati</taxon>
        <taxon>Actinomycetota</taxon>
        <taxon>Actinomycetes</taxon>
        <taxon>Micromonosporales</taxon>
        <taxon>Micromonosporaceae</taxon>
        <taxon>Plantactinospora</taxon>
    </lineage>
</organism>
<dbReference type="EMBL" id="BONW01000022">
    <property type="protein sequence ID" value="GIG90060.1"/>
    <property type="molecule type" value="Genomic_DNA"/>
</dbReference>
<evidence type="ECO:0000313" key="3">
    <source>
        <dbReference type="Proteomes" id="UP000646749"/>
    </source>
</evidence>
<name>A0ABQ4E5R6_9ACTN</name>
<protein>
    <submittedName>
        <fullName evidence="2">Uncharacterized protein</fullName>
    </submittedName>
</protein>
<comment type="caution">
    <text evidence="2">The sequence shown here is derived from an EMBL/GenBank/DDBJ whole genome shotgun (WGS) entry which is preliminary data.</text>
</comment>
<feature type="region of interest" description="Disordered" evidence="1">
    <location>
        <begin position="99"/>
        <end position="124"/>
    </location>
</feature>
<evidence type="ECO:0000313" key="2">
    <source>
        <dbReference type="EMBL" id="GIG90060.1"/>
    </source>
</evidence>
<feature type="compositionally biased region" description="Low complexity" evidence="1">
    <location>
        <begin position="115"/>
        <end position="124"/>
    </location>
</feature>
<dbReference type="Proteomes" id="UP000646749">
    <property type="component" value="Unassembled WGS sequence"/>
</dbReference>
<gene>
    <name evidence="2" type="ORF">Pen02_49960</name>
</gene>
<reference evidence="2 3" key="1">
    <citation type="submission" date="2021-01" db="EMBL/GenBank/DDBJ databases">
        <title>Whole genome shotgun sequence of Plantactinospora endophytica NBRC 110450.</title>
        <authorList>
            <person name="Komaki H."/>
            <person name="Tamura T."/>
        </authorList>
    </citation>
    <scope>NUCLEOTIDE SEQUENCE [LARGE SCALE GENOMIC DNA]</scope>
    <source>
        <strain evidence="2 3">NBRC 110450</strain>
    </source>
</reference>
<keyword evidence="3" id="KW-1185">Reference proteome</keyword>
<evidence type="ECO:0000256" key="1">
    <source>
        <dbReference type="SAM" id="MobiDB-lite"/>
    </source>
</evidence>
<sequence length="124" mass="13250">MTRRAGIGRPVVERSVPGWSVVGRSVVGWARRTITGRTPWAAPAGISPPTDMPQRHKYASVAWSSIGMCLLGRPHPVTVHLPSAHLLLARPVTVHLPPARPAAAHMPTPLPPPTRTALPGGDHR</sequence>
<proteinExistence type="predicted"/>
<accession>A0ABQ4E5R6</accession>